<name>K5WGZ3_PHACS</name>
<gene>
    <name evidence="1" type="ORF">PHACADRAFT_46938</name>
</gene>
<evidence type="ECO:0000313" key="1">
    <source>
        <dbReference type="EMBL" id="EKM58600.1"/>
    </source>
</evidence>
<reference evidence="1 2" key="1">
    <citation type="journal article" date="2012" name="BMC Genomics">
        <title>Comparative genomics of the white-rot fungi, Phanerochaete carnosa and P. chrysosporium, to elucidate the genetic basis of the distinct wood types they colonize.</title>
        <authorList>
            <person name="Suzuki H."/>
            <person name="MacDonald J."/>
            <person name="Syed K."/>
            <person name="Salamov A."/>
            <person name="Hori C."/>
            <person name="Aerts A."/>
            <person name="Henrissat B."/>
            <person name="Wiebenga A."/>
            <person name="vanKuyk P.A."/>
            <person name="Barry K."/>
            <person name="Lindquist E."/>
            <person name="LaButti K."/>
            <person name="Lapidus A."/>
            <person name="Lucas S."/>
            <person name="Coutinho P."/>
            <person name="Gong Y."/>
            <person name="Samejima M."/>
            <person name="Mahadevan R."/>
            <person name="Abou-Zaid M."/>
            <person name="de Vries R.P."/>
            <person name="Igarashi K."/>
            <person name="Yadav J.S."/>
            <person name="Grigoriev I.V."/>
            <person name="Master E.R."/>
        </authorList>
    </citation>
    <scope>NUCLEOTIDE SEQUENCE [LARGE SCALE GENOMIC DNA]</scope>
    <source>
        <strain evidence="1 2">HHB-10118-sp</strain>
    </source>
</reference>
<proteinExistence type="predicted"/>
<dbReference type="Proteomes" id="UP000008370">
    <property type="component" value="Unassembled WGS sequence"/>
</dbReference>
<dbReference type="GeneID" id="18919895"/>
<dbReference type="HOGENOM" id="CLU_103447_0_0_1"/>
<dbReference type="EMBL" id="JH930470">
    <property type="protein sequence ID" value="EKM58600.1"/>
    <property type="molecule type" value="Genomic_DNA"/>
</dbReference>
<dbReference type="InParanoid" id="K5WGZ3"/>
<keyword evidence="2" id="KW-1185">Reference proteome</keyword>
<evidence type="ECO:0000313" key="2">
    <source>
        <dbReference type="Proteomes" id="UP000008370"/>
    </source>
</evidence>
<dbReference type="OrthoDB" id="3257713at2759"/>
<dbReference type="STRING" id="650164.K5WGZ3"/>
<feature type="non-terminal residue" evidence="1">
    <location>
        <position position="1"/>
    </location>
</feature>
<dbReference type="KEGG" id="pco:PHACADRAFT_46938"/>
<organism evidence="1 2">
    <name type="scientific">Phanerochaete carnosa (strain HHB-10118-sp)</name>
    <name type="common">White-rot fungus</name>
    <name type="synonym">Peniophora carnosa</name>
    <dbReference type="NCBI Taxonomy" id="650164"/>
    <lineage>
        <taxon>Eukaryota</taxon>
        <taxon>Fungi</taxon>
        <taxon>Dikarya</taxon>
        <taxon>Basidiomycota</taxon>
        <taxon>Agaricomycotina</taxon>
        <taxon>Agaricomycetes</taxon>
        <taxon>Polyporales</taxon>
        <taxon>Phanerochaetaceae</taxon>
        <taxon>Phanerochaete</taxon>
    </lineage>
</organism>
<protein>
    <recommendedName>
        <fullName evidence="3">DUF659 domain-containing protein</fullName>
    </recommendedName>
</protein>
<dbReference type="AlphaFoldDB" id="K5WGZ3"/>
<sequence length="176" mass="20080">WTDSRQERFEMLITCLMASANLPHRWVENPEWATLVAKFIPGAKLFSRNKLTKTLILQELEQVRGLAQKNLKDLKVAEGTFQLDGWTGGNYHHFLGFMFTAGSKVFAARLKDTLCERKTAEKLLAHVQAGFACTEETWNIKLVALVSDNSGELLAMWKALRLERPDLIIMQCYAHQ</sequence>
<feature type="non-terminal residue" evidence="1">
    <location>
        <position position="176"/>
    </location>
</feature>
<evidence type="ECO:0008006" key="3">
    <source>
        <dbReference type="Google" id="ProtNLM"/>
    </source>
</evidence>
<accession>K5WGZ3</accession>
<dbReference type="RefSeq" id="XP_007392749.1">
    <property type="nucleotide sequence ID" value="XM_007392687.1"/>
</dbReference>